<dbReference type="RefSeq" id="WP_196784354.1">
    <property type="nucleotide sequence ID" value="NZ_CP036319.1"/>
</dbReference>
<organism evidence="2 3">
    <name type="scientific">Crateriforma conspicua</name>
    <dbReference type="NCBI Taxonomy" id="2527996"/>
    <lineage>
        <taxon>Bacteria</taxon>
        <taxon>Pseudomonadati</taxon>
        <taxon>Planctomycetota</taxon>
        <taxon>Planctomycetia</taxon>
        <taxon>Planctomycetales</taxon>
        <taxon>Planctomycetaceae</taxon>
        <taxon>Crateriforma</taxon>
    </lineage>
</organism>
<dbReference type="SUPFAM" id="SSF52540">
    <property type="entry name" value="P-loop containing nucleoside triphosphate hydrolases"/>
    <property type="match status" value="1"/>
</dbReference>
<keyword evidence="1" id="KW-0175">Coiled coil</keyword>
<name>A0A5C5YBK9_9PLAN</name>
<reference evidence="2 3" key="1">
    <citation type="submission" date="2019-02" db="EMBL/GenBank/DDBJ databases">
        <title>Deep-cultivation of Planctomycetes and their phenomic and genomic characterization uncovers novel biology.</title>
        <authorList>
            <person name="Wiegand S."/>
            <person name="Jogler M."/>
            <person name="Boedeker C."/>
            <person name="Pinto D."/>
            <person name="Vollmers J."/>
            <person name="Rivas-Marin E."/>
            <person name="Kohn T."/>
            <person name="Peeters S.H."/>
            <person name="Heuer A."/>
            <person name="Rast P."/>
            <person name="Oberbeckmann S."/>
            <person name="Bunk B."/>
            <person name="Jeske O."/>
            <person name="Meyerdierks A."/>
            <person name="Storesund J.E."/>
            <person name="Kallscheuer N."/>
            <person name="Luecker S."/>
            <person name="Lage O.M."/>
            <person name="Pohl T."/>
            <person name="Merkel B.J."/>
            <person name="Hornburger P."/>
            <person name="Mueller R.-W."/>
            <person name="Bruemmer F."/>
            <person name="Labrenz M."/>
            <person name="Spormann A.M."/>
            <person name="Op Den Camp H."/>
            <person name="Overmann J."/>
            <person name="Amann R."/>
            <person name="Jetten M.S.M."/>
            <person name="Mascher T."/>
            <person name="Medema M.H."/>
            <person name="Devos D.P."/>
            <person name="Kaster A.-K."/>
            <person name="Ovreas L."/>
            <person name="Rohde M."/>
            <person name="Galperin M.Y."/>
            <person name="Jogler C."/>
        </authorList>
    </citation>
    <scope>NUCLEOTIDE SEQUENCE [LARGE SCALE GENOMIC DNA]</scope>
    <source>
        <strain evidence="2 3">Pan14r</strain>
    </source>
</reference>
<evidence type="ECO:0000313" key="3">
    <source>
        <dbReference type="Proteomes" id="UP000317238"/>
    </source>
</evidence>
<keyword evidence="3" id="KW-1185">Reference proteome</keyword>
<evidence type="ECO:0000256" key="1">
    <source>
        <dbReference type="SAM" id="Coils"/>
    </source>
</evidence>
<feature type="coiled-coil region" evidence="1">
    <location>
        <begin position="24"/>
        <end position="51"/>
    </location>
</feature>
<dbReference type="Proteomes" id="UP000317238">
    <property type="component" value="Unassembled WGS sequence"/>
</dbReference>
<sequence>MNDPITPSTQSAASIPIGDASVSSDQLRRRLNKLSGKREELLRQKRSLSAEIEKADGFLKIADAVTDALDKLSQDVFHRQLRVIETTLTKALQEVLDQPIVFKATSTLKRDAASVEFVVQRDGFDEDIIRGQGGSVANILSVGLRLFAITMLDESKHRKFLVLDEQDCWLHPDLVPRLVRIVQEAGRALGFQVLMISHHDVRHFVRFADRVFRLIPDTGDGVTLERVATEAEHADAETATESVDQSHH</sequence>
<dbReference type="InterPro" id="IPR027417">
    <property type="entry name" value="P-loop_NTPase"/>
</dbReference>
<dbReference type="AlphaFoldDB" id="A0A5C5YBK9"/>
<protein>
    <recommendedName>
        <fullName evidence="4">DNA repair protein</fullName>
    </recommendedName>
</protein>
<dbReference type="Gene3D" id="3.40.50.300">
    <property type="entry name" value="P-loop containing nucleotide triphosphate hydrolases"/>
    <property type="match status" value="1"/>
</dbReference>
<evidence type="ECO:0008006" key="4">
    <source>
        <dbReference type="Google" id="ProtNLM"/>
    </source>
</evidence>
<evidence type="ECO:0000313" key="2">
    <source>
        <dbReference type="EMBL" id="TWT70682.1"/>
    </source>
</evidence>
<dbReference type="EMBL" id="SJPL01000001">
    <property type="protein sequence ID" value="TWT70682.1"/>
    <property type="molecule type" value="Genomic_DNA"/>
</dbReference>
<accession>A0A5C5YBK9</accession>
<gene>
    <name evidence="2" type="ORF">Pan14r_29890</name>
</gene>
<comment type="caution">
    <text evidence="2">The sequence shown here is derived from an EMBL/GenBank/DDBJ whole genome shotgun (WGS) entry which is preliminary data.</text>
</comment>
<proteinExistence type="predicted"/>